<organism evidence="2 3">
    <name type="scientific">Lentithecium fluviatile CBS 122367</name>
    <dbReference type="NCBI Taxonomy" id="1168545"/>
    <lineage>
        <taxon>Eukaryota</taxon>
        <taxon>Fungi</taxon>
        <taxon>Dikarya</taxon>
        <taxon>Ascomycota</taxon>
        <taxon>Pezizomycotina</taxon>
        <taxon>Dothideomycetes</taxon>
        <taxon>Pleosporomycetidae</taxon>
        <taxon>Pleosporales</taxon>
        <taxon>Massarineae</taxon>
        <taxon>Lentitheciaceae</taxon>
        <taxon>Lentithecium</taxon>
    </lineage>
</organism>
<evidence type="ECO:0000313" key="2">
    <source>
        <dbReference type="EMBL" id="KAF2681655.1"/>
    </source>
</evidence>
<dbReference type="AlphaFoldDB" id="A0A6G1IU16"/>
<dbReference type="Gene3D" id="2.40.50.140">
    <property type="entry name" value="Nucleic acid-binding proteins"/>
    <property type="match status" value="2"/>
</dbReference>
<evidence type="ECO:0008006" key="4">
    <source>
        <dbReference type="Google" id="ProtNLM"/>
    </source>
</evidence>
<dbReference type="PANTHER" id="PTHR21166:SF2">
    <property type="entry name" value="CELL DIVISION CONTROL PROTEIN 24 OB DOMAIN-CONTAINING PROTEIN-RELATED"/>
    <property type="match status" value="1"/>
</dbReference>
<evidence type="ECO:0000256" key="1">
    <source>
        <dbReference type="SAM" id="MobiDB-lite"/>
    </source>
</evidence>
<dbReference type="PANTHER" id="PTHR21166">
    <property type="entry name" value="CELL DIVISION CONTROL PROTEIN 24 OB DOMAIN-CONTAINING PROTEIN-RELATED"/>
    <property type="match status" value="1"/>
</dbReference>
<feature type="region of interest" description="Disordered" evidence="1">
    <location>
        <begin position="1"/>
        <end position="37"/>
    </location>
</feature>
<dbReference type="SUPFAM" id="SSF50249">
    <property type="entry name" value="Nucleic acid-binding proteins"/>
    <property type="match status" value="2"/>
</dbReference>
<gene>
    <name evidence="2" type="ORF">K458DRAFT_77332</name>
</gene>
<sequence length="475" mass="52647">MPPTSIQSFFSSSSPSKSSPGDGFTPDEMTLPASASTWTPTLDYEESSIGSLEPGPRNLTLMGRIVNFYEVPKPSKRPSAAQGYVKIMLADDTGSMTVRLWYNKTEYKVKLGQLVSVWTVHVSMGSEHTSLAPTAAPLFTSIYPEGERNCYFMVHERIDDGNMFKRPFGVRDSQVLPGLMTLKNFTDGGYDVEDCKLLVCVKSIGARKKFTNKNGTTSELTTVGIFDDTTEAQLTLYGPVSNSASSWTPSQTVLLVANPGWRIDRTAKLSLNANTQLHIDPNTADARYVRALAQRLTKKEHVNPAFPADLFDVEAAESAAVRVLYMLSEIDEFARGNPREKIMGYISVLVTEFHVVTNYKRNMLMSTECCGLPIFANAVTAKCRQCNKDNVLRINPRILGNIIDETGQISSGKLILSDDAWEQLLGRTAEQLVTAPLDVMKYLEQRLLFLRLTLGFGLYLGNDEVGRLAIWCVKM</sequence>
<dbReference type="OrthoDB" id="3248508at2759"/>
<feature type="compositionally biased region" description="Low complexity" evidence="1">
    <location>
        <begin position="1"/>
        <end position="20"/>
    </location>
</feature>
<dbReference type="InterPro" id="IPR052469">
    <property type="entry name" value="MEIOB"/>
</dbReference>
<proteinExistence type="predicted"/>
<dbReference type="GO" id="GO:0008310">
    <property type="term" value="F:single-stranded DNA 3'-5' DNA exonuclease activity"/>
    <property type="evidence" value="ECO:0007669"/>
    <property type="project" value="TreeGrafter"/>
</dbReference>
<dbReference type="EMBL" id="MU005590">
    <property type="protein sequence ID" value="KAF2681655.1"/>
    <property type="molecule type" value="Genomic_DNA"/>
</dbReference>
<dbReference type="GO" id="GO:0000712">
    <property type="term" value="P:resolution of meiotic recombination intermediates"/>
    <property type="evidence" value="ECO:0007669"/>
    <property type="project" value="TreeGrafter"/>
</dbReference>
<dbReference type="Proteomes" id="UP000799291">
    <property type="component" value="Unassembled WGS sequence"/>
</dbReference>
<name>A0A6G1IU16_9PLEO</name>
<keyword evidence="3" id="KW-1185">Reference proteome</keyword>
<reference evidence="2" key="1">
    <citation type="journal article" date="2020" name="Stud. Mycol.">
        <title>101 Dothideomycetes genomes: a test case for predicting lifestyles and emergence of pathogens.</title>
        <authorList>
            <person name="Haridas S."/>
            <person name="Albert R."/>
            <person name="Binder M."/>
            <person name="Bloem J."/>
            <person name="Labutti K."/>
            <person name="Salamov A."/>
            <person name="Andreopoulos B."/>
            <person name="Baker S."/>
            <person name="Barry K."/>
            <person name="Bills G."/>
            <person name="Bluhm B."/>
            <person name="Cannon C."/>
            <person name="Castanera R."/>
            <person name="Culley D."/>
            <person name="Daum C."/>
            <person name="Ezra D."/>
            <person name="Gonzalez J."/>
            <person name="Henrissat B."/>
            <person name="Kuo A."/>
            <person name="Liang C."/>
            <person name="Lipzen A."/>
            <person name="Lutzoni F."/>
            <person name="Magnuson J."/>
            <person name="Mondo S."/>
            <person name="Nolan M."/>
            <person name="Ohm R."/>
            <person name="Pangilinan J."/>
            <person name="Park H.-J."/>
            <person name="Ramirez L."/>
            <person name="Alfaro M."/>
            <person name="Sun H."/>
            <person name="Tritt A."/>
            <person name="Yoshinaga Y."/>
            <person name="Zwiers L.-H."/>
            <person name="Turgeon B."/>
            <person name="Goodwin S."/>
            <person name="Spatafora J."/>
            <person name="Crous P."/>
            <person name="Grigoriev I."/>
        </authorList>
    </citation>
    <scope>NUCLEOTIDE SEQUENCE</scope>
    <source>
        <strain evidence="2">CBS 122367</strain>
    </source>
</reference>
<protein>
    <recommendedName>
        <fullName evidence="4">Nucleic acid-binding protein</fullName>
    </recommendedName>
</protein>
<evidence type="ECO:0000313" key="3">
    <source>
        <dbReference type="Proteomes" id="UP000799291"/>
    </source>
</evidence>
<dbReference type="InterPro" id="IPR012340">
    <property type="entry name" value="NA-bd_OB-fold"/>
</dbReference>
<accession>A0A6G1IU16</accession>
<dbReference type="GO" id="GO:0003697">
    <property type="term" value="F:single-stranded DNA binding"/>
    <property type="evidence" value="ECO:0007669"/>
    <property type="project" value="TreeGrafter"/>
</dbReference>